<accession>A0A6N1ADL3</accession>
<dbReference type="OrthoDB" id="7210088at2"/>
<sequence length="1554" mass="171794">MTLSITEEKAQADLKFALQDEKRASKLENLAAALLGRLLGIPIAIAKSGFQHGGDGGPAGRQGRRFRLECKKYSDTTSLSDRELLGEIDHALSRDEALEAWILVATREVPEQLEQDLTQKGDSIGVPVVILDWKDHGLASLAALCAFDPDLVEAEFSKVAGALARALQPVSADEVAKLRRDLQSWCLGFEGLRTRSQERLHKIWNSPRTSNAELGQNAAGGAQDRKIRREPVHGALDAWWQGPAGSDAPVAIVGWDGVGKTWAALDWLVDRKHEQPIVLVVPSSAVADLSGVSEASVKQFLADRLYELSGVRDTKHWMRRLDYLLKRPAGEGPVLTLFFDGLNQEPSVPWLPLLKVLQGETFEGRVRVIVSTRKHHLDDKLSKLRGLIVPAVPVIVELYDTASGGELDQMLAFEGLTRADLHPDLVELARTPRLFRLVVRFRDRLVEAGQVTVHRLLWEYGRDTFGERAGKSFSETEWQAWLKEIAQKYRDGVREFTVKSLGETASRPDLSEREVYARLSDIIDGRFATTGPSGSLQLTPTVVAHALGAALLAQLDGAPAPTFESCEAELMQWLDAIAGLDQRAEILRAAVSILVDRSDSPLTPVAGVLVTAWLQTQNVTDRHRQELAGLAANLTTPLLDAVEHSSGRAHASARLWATNALRAIPRTDTTAASIINTRACAWFGVVSRDVDTRERPNVDFERHRAQRFKTRIGIDASGPLTVLGVALQLVDRDDGILPATAPSIIEGFPLAWFTSAFEAAAVSLAVGGQNEGWDGLKWLCLLNEIDPNETAVALRSLSAAVRVRTPEPGVHLDLPARAAALLLWLSGQEIDEDTAASVEPRLDRTLSYEKDYVSRPGRSFFPLERRHAEVALSDTELPFLTRVQRTKELWLDPTFEIPSAFIEEARAAAARIDVTKLNIHRGITIEDHHFEELEPVLARCAPDLLADLTLRKIQSLATYTQESRYWGAIHATEAFVLVGDAEAKAAKTLRLNGNDADDNQEIYAASRLLMLELRDLDAQMQIRTLIEADLKFIPTDFSEILRQPTPSDVDALISHYQVSPPKQQRDLLLLLSIHPVAFSDTAWSWLEQFTHATDQDLQGVAFQTLTCADTVRFGRMLATAGWSWSPNAHFWINDYGTSALIQATSALPFDQVAPRLAPWRLLEAARLRGADSAEVRLAAGILGQVLAAVRTREPDLGSTLSVDRTEAKSAPFVLSVMPLQSQDHSDDPVAAFEAAMDADAQLKAHHRAAETAITRIREARMSGASLYLANVDAEDFEPVLRHAPDLISQWLEGSVEYTTDFQRRVRLADAAFLALCEALLTHAPEQGTQLWRALRRIVTTRYIGAAGVEDLMHMVFRVPDSPAVVTLRSELLEEQCHTDQSLFDLAIAATRNGKSKWLSDVITADQGSPLAWRRKRGITLAGFTSTNELPVAGAWPDGEIQTGHAELARKSARSRAIEASTRYWWRAYLAALDPTAAYAAWVLFLRSADRRAWAWLRGDVQAANSNDDFFHLKMSHAQLNRTSLKHAMEKRVEKLDKMFLGRPIRNGIGPWGKE</sequence>
<dbReference type="Proteomes" id="UP000509702">
    <property type="component" value="Plasmid unnamed3"/>
</dbReference>
<dbReference type="KEGG" id="aoz:HUE56_04455"/>
<dbReference type="EMBL" id="CP054617">
    <property type="protein sequence ID" value="QKS49791.1"/>
    <property type="molecule type" value="Genomic_DNA"/>
</dbReference>
<organism evidence="1 2">
    <name type="scientific">Azospirillum oryzae</name>
    <dbReference type="NCBI Taxonomy" id="286727"/>
    <lineage>
        <taxon>Bacteria</taxon>
        <taxon>Pseudomonadati</taxon>
        <taxon>Pseudomonadota</taxon>
        <taxon>Alphaproteobacteria</taxon>
        <taxon>Rhodospirillales</taxon>
        <taxon>Azospirillaceae</taxon>
        <taxon>Azospirillum</taxon>
    </lineage>
</organism>
<name>A0A6N1ADL3_9PROT</name>
<dbReference type="RefSeq" id="WP_149201754.1">
    <property type="nucleotide sequence ID" value="NZ_BSOV01000012.1"/>
</dbReference>
<keyword evidence="2" id="KW-1185">Reference proteome</keyword>
<gene>
    <name evidence="1" type="ORF">HUE56_04455</name>
</gene>
<dbReference type="InterPro" id="IPR027417">
    <property type="entry name" value="P-loop_NTPase"/>
</dbReference>
<reference evidence="1 2" key="1">
    <citation type="submission" date="2020-06" db="EMBL/GenBank/DDBJ databases">
        <title>Complete genome of Azosprillum oryzae KACC14407.</title>
        <authorList>
            <person name="Kim M."/>
            <person name="Park Y.-J."/>
            <person name="Shin J.-H."/>
        </authorList>
    </citation>
    <scope>NUCLEOTIDE SEQUENCE [LARGE SCALE GENOMIC DNA]</scope>
    <source>
        <strain evidence="1 2">KACC 14407</strain>
        <plasmid evidence="1 2">unnamed3</plasmid>
    </source>
</reference>
<dbReference type="SUPFAM" id="SSF52540">
    <property type="entry name" value="P-loop containing nucleoside triphosphate hydrolases"/>
    <property type="match status" value="1"/>
</dbReference>
<evidence type="ECO:0000313" key="2">
    <source>
        <dbReference type="Proteomes" id="UP000509702"/>
    </source>
</evidence>
<proteinExistence type="predicted"/>
<keyword evidence="1" id="KW-0614">Plasmid</keyword>
<protein>
    <recommendedName>
        <fullName evidence="3">NACHT domain-containing protein</fullName>
    </recommendedName>
</protein>
<evidence type="ECO:0000313" key="1">
    <source>
        <dbReference type="EMBL" id="QKS49791.1"/>
    </source>
</evidence>
<evidence type="ECO:0008006" key="3">
    <source>
        <dbReference type="Google" id="ProtNLM"/>
    </source>
</evidence>
<geneLocation type="plasmid" evidence="1 2">
    <name>unnamed3</name>
</geneLocation>